<proteinExistence type="predicted"/>
<accession>A0A8J6HX97</accession>
<keyword evidence="2" id="KW-1185">Reference proteome</keyword>
<organism evidence="1 2">
    <name type="scientific">Tenebrio molitor</name>
    <name type="common">Yellow mealworm beetle</name>
    <dbReference type="NCBI Taxonomy" id="7067"/>
    <lineage>
        <taxon>Eukaryota</taxon>
        <taxon>Metazoa</taxon>
        <taxon>Ecdysozoa</taxon>
        <taxon>Arthropoda</taxon>
        <taxon>Hexapoda</taxon>
        <taxon>Insecta</taxon>
        <taxon>Pterygota</taxon>
        <taxon>Neoptera</taxon>
        <taxon>Endopterygota</taxon>
        <taxon>Coleoptera</taxon>
        <taxon>Polyphaga</taxon>
        <taxon>Cucujiformia</taxon>
        <taxon>Tenebrionidae</taxon>
        <taxon>Tenebrio</taxon>
    </lineage>
</organism>
<evidence type="ECO:0000313" key="2">
    <source>
        <dbReference type="Proteomes" id="UP000719412"/>
    </source>
</evidence>
<comment type="caution">
    <text evidence="1">The sequence shown here is derived from an EMBL/GenBank/DDBJ whole genome shotgun (WGS) entry which is preliminary data.</text>
</comment>
<sequence>MVLVGLTRSRIEEIFDRCNYAKLIIRSVSAPHLLSHQGPYQLGSFFIPRVFPQKASLAANSSVRICRRRSKYGKGEKIEREATFYRHPAGIDISLRTLGVSQPVRVVCARSRSGVERSQVVGDGRGVTSDHTGAGQSADEVFYDIQPCSISPPLLYVIATPPPRRLYVRERPAHRYFR</sequence>
<reference evidence="1" key="1">
    <citation type="journal article" date="2020" name="J Insects Food Feed">
        <title>The yellow mealworm (Tenebrio molitor) genome: a resource for the emerging insects as food and feed industry.</title>
        <authorList>
            <person name="Eriksson T."/>
            <person name="Andere A."/>
            <person name="Kelstrup H."/>
            <person name="Emery V."/>
            <person name="Picard C."/>
        </authorList>
    </citation>
    <scope>NUCLEOTIDE SEQUENCE</scope>
    <source>
        <strain evidence="1">Stoneville</strain>
        <tissue evidence="1">Whole head</tissue>
    </source>
</reference>
<dbReference type="Proteomes" id="UP000719412">
    <property type="component" value="Unassembled WGS sequence"/>
</dbReference>
<evidence type="ECO:0000313" key="1">
    <source>
        <dbReference type="EMBL" id="KAH0822524.1"/>
    </source>
</evidence>
<protein>
    <submittedName>
        <fullName evidence="1">Uncharacterized protein</fullName>
    </submittedName>
</protein>
<name>A0A8J6HX97_TENMO</name>
<gene>
    <name evidence="1" type="ORF">GEV33_000267</name>
</gene>
<dbReference type="EMBL" id="JABDTM020001587">
    <property type="protein sequence ID" value="KAH0822524.1"/>
    <property type="molecule type" value="Genomic_DNA"/>
</dbReference>
<reference evidence="1" key="2">
    <citation type="submission" date="2021-08" db="EMBL/GenBank/DDBJ databases">
        <authorList>
            <person name="Eriksson T."/>
        </authorList>
    </citation>
    <scope>NUCLEOTIDE SEQUENCE</scope>
    <source>
        <strain evidence="1">Stoneville</strain>
        <tissue evidence="1">Whole head</tissue>
    </source>
</reference>
<dbReference type="AlphaFoldDB" id="A0A8J6HX97"/>